<reference evidence="2 3" key="1">
    <citation type="journal article" date="2010" name="J. Bacteriol.">
        <title>Genome sequences of Oceanicola granulosus HTCC2516(T) and Oceanicola batsensis HTCC2597(TDelta).</title>
        <authorList>
            <person name="Thrash J.C."/>
            <person name="Cho J.C."/>
            <person name="Vergin K.L."/>
            <person name="Giovannoni S.J."/>
        </authorList>
    </citation>
    <scope>NUCLEOTIDE SEQUENCE [LARGE SCALE GENOMIC DNA]</scope>
    <source>
        <strain evidence="3">ATCC BAA-863 / DSM 15984 / KCTC 12145 / HTCC2597</strain>
    </source>
</reference>
<protein>
    <recommendedName>
        <fullName evidence="1">MOSC domain-containing protein</fullName>
    </recommendedName>
</protein>
<gene>
    <name evidence="2" type="ORF">OB2597_07705</name>
</gene>
<dbReference type="STRING" id="252305.OB2597_07705"/>
<dbReference type="InterPro" id="IPR005302">
    <property type="entry name" value="MoCF_Sase_C"/>
</dbReference>
<dbReference type="InterPro" id="IPR011037">
    <property type="entry name" value="Pyrv_Knase-like_insert_dom_sf"/>
</dbReference>
<dbReference type="SUPFAM" id="SSF50800">
    <property type="entry name" value="PK beta-barrel domain-like"/>
    <property type="match status" value="1"/>
</dbReference>
<dbReference type="PROSITE" id="PS51340">
    <property type="entry name" value="MOSC"/>
    <property type="match status" value="1"/>
</dbReference>
<comment type="caution">
    <text evidence="2">The sequence shown here is derived from an EMBL/GenBank/DDBJ whole genome shotgun (WGS) entry which is preliminary data.</text>
</comment>
<organism evidence="2 3">
    <name type="scientific">Pseudooceanicola batsensis (strain ATCC BAA-863 / DSM 15984 / KCTC 12145 / HTCC2597)</name>
    <name type="common">Oceanicola batsensis</name>
    <dbReference type="NCBI Taxonomy" id="252305"/>
    <lineage>
        <taxon>Bacteria</taxon>
        <taxon>Pseudomonadati</taxon>
        <taxon>Pseudomonadota</taxon>
        <taxon>Alphaproteobacteria</taxon>
        <taxon>Rhodobacterales</taxon>
        <taxon>Paracoccaceae</taxon>
        <taxon>Pseudooceanicola</taxon>
    </lineage>
</organism>
<dbReference type="EMBL" id="AAMO01000001">
    <property type="protein sequence ID" value="EAQ05153.1"/>
    <property type="molecule type" value="Genomic_DNA"/>
</dbReference>
<sequence>MPRLARIFRHPIKGIGSEPLESAELTPAGALTGDRAWALLNADAPQTDDWQPRRNFLVVARGPALAAVTATSVGQKIRLTHPDRPPLDFDPAAEADALREWVAPLWPAGYPAPARLVRAPGHGMTDMPDAYVSIGSLASLRAFEAAAGQQLDLRRFRINLWLEDLDPWEETGWIGRQIMIGTTRLDVSEPIGRCRAPEASPETGQRDVNTNRILTDIGKKTDFGVYARVVYGGTVATGDTAALL</sequence>
<dbReference type="InterPro" id="IPR005303">
    <property type="entry name" value="MOCOS_middle"/>
</dbReference>
<dbReference type="RefSeq" id="WP_009805769.1">
    <property type="nucleotide sequence ID" value="NZ_CH724131.1"/>
</dbReference>
<dbReference type="Gene3D" id="2.40.33.20">
    <property type="entry name" value="PK beta-barrel domain-like"/>
    <property type="match status" value="1"/>
</dbReference>
<dbReference type="HOGENOM" id="CLU_028286_5_0_5"/>
<proteinExistence type="predicted"/>
<dbReference type="OrthoDB" id="581532at2"/>
<name>A3TU26_PSEBH</name>
<evidence type="ECO:0000313" key="2">
    <source>
        <dbReference type="EMBL" id="EAQ05153.1"/>
    </source>
</evidence>
<feature type="domain" description="MOSC" evidence="1">
    <location>
        <begin position="99"/>
        <end position="244"/>
    </location>
</feature>
<evidence type="ECO:0000313" key="3">
    <source>
        <dbReference type="Proteomes" id="UP000004318"/>
    </source>
</evidence>
<keyword evidence="3" id="KW-1185">Reference proteome</keyword>
<dbReference type="Proteomes" id="UP000004318">
    <property type="component" value="Unassembled WGS sequence"/>
</dbReference>
<dbReference type="GO" id="GO:0003824">
    <property type="term" value="F:catalytic activity"/>
    <property type="evidence" value="ECO:0007669"/>
    <property type="project" value="InterPro"/>
</dbReference>
<dbReference type="AlphaFoldDB" id="A3TU26"/>
<dbReference type="Pfam" id="PF03476">
    <property type="entry name" value="MOSC_N"/>
    <property type="match status" value="1"/>
</dbReference>
<evidence type="ECO:0000259" key="1">
    <source>
        <dbReference type="PROSITE" id="PS51340"/>
    </source>
</evidence>
<dbReference type="eggNOG" id="COG3217">
    <property type="taxonomic scope" value="Bacteria"/>
</dbReference>
<accession>A3TU26</accession>
<dbReference type="GO" id="GO:0030151">
    <property type="term" value="F:molybdenum ion binding"/>
    <property type="evidence" value="ECO:0007669"/>
    <property type="project" value="InterPro"/>
</dbReference>
<dbReference type="GO" id="GO:0030170">
    <property type="term" value="F:pyridoxal phosphate binding"/>
    <property type="evidence" value="ECO:0007669"/>
    <property type="project" value="InterPro"/>
</dbReference>
<dbReference type="Pfam" id="PF03473">
    <property type="entry name" value="MOSC"/>
    <property type="match status" value="1"/>
</dbReference>